<feature type="transmembrane region" description="Helical" evidence="2">
    <location>
        <begin position="197"/>
        <end position="218"/>
    </location>
</feature>
<feature type="region of interest" description="Disordered" evidence="1">
    <location>
        <begin position="1"/>
        <end position="67"/>
    </location>
</feature>
<keyword evidence="4" id="KW-1185">Reference proteome</keyword>
<organism evidence="3 4">
    <name type="scientific">Chionoecetes opilio</name>
    <name type="common">Atlantic snow crab</name>
    <name type="synonym">Cancer opilio</name>
    <dbReference type="NCBI Taxonomy" id="41210"/>
    <lineage>
        <taxon>Eukaryota</taxon>
        <taxon>Metazoa</taxon>
        <taxon>Ecdysozoa</taxon>
        <taxon>Arthropoda</taxon>
        <taxon>Crustacea</taxon>
        <taxon>Multicrustacea</taxon>
        <taxon>Malacostraca</taxon>
        <taxon>Eumalacostraca</taxon>
        <taxon>Eucarida</taxon>
        <taxon>Decapoda</taxon>
        <taxon>Pleocyemata</taxon>
        <taxon>Brachyura</taxon>
        <taxon>Eubrachyura</taxon>
        <taxon>Majoidea</taxon>
        <taxon>Majidae</taxon>
        <taxon>Chionoecetes</taxon>
    </lineage>
</organism>
<evidence type="ECO:0000256" key="1">
    <source>
        <dbReference type="SAM" id="MobiDB-lite"/>
    </source>
</evidence>
<evidence type="ECO:0000256" key="2">
    <source>
        <dbReference type="SAM" id="Phobius"/>
    </source>
</evidence>
<name>A0A8J4Y9S7_CHIOP</name>
<accession>A0A8J4Y9S7</accession>
<keyword evidence="2" id="KW-0812">Transmembrane</keyword>
<evidence type="ECO:0000313" key="4">
    <source>
        <dbReference type="Proteomes" id="UP000770661"/>
    </source>
</evidence>
<proteinExistence type="predicted"/>
<keyword evidence="2" id="KW-1133">Transmembrane helix</keyword>
<dbReference type="OrthoDB" id="6427782at2759"/>
<comment type="caution">
    <text evidence="3">The sequence shown here is derived from an EMBL/GenBank/DDBJ whole genome shotgun (WGS) entry which is preliminary data.</text>
</comment>
<feature type="compositionally biased region" description="Basic and acidic residues" evidence="1">
    <location>
        <begin position="1"/>
        <end position="27"/>
    </location>
</feature>
<evidence type="ECO:0000313" key="3">
    <source>
        <dbReference type="EMBL" id="KAG0720224.1"/>
    </source>
</evidence>
<dbReference type="AlphaFoldDB" id="A0A8J4Y9S7"/>
<gene>
    <name evidence="3" type="primary">HUWE1_3</name>
    <name evidence="3" type="ORF">GWK47_048936</name>
</gene>
<dbReference type="Proteomes" id="UP000770661">
    <property type="component" value="Unassembled WGS sequence"/>
</dbReference>
<protein>
    <submittedName>
        <fullName evidence="3">E3 ubiquitin-protein ligase HUWE1</fullName>
    </submittedName>
</protein>
<keyword evidence="2" id="KW-0472">Membrane</keyword>
<dbReference type="EMBL" id="JACEEZ010013206">
    <property type="protein sequence ID" value="KAG0720224.1"/>
    <property type="molecule type" value="Genomic_DNA"/>
</dbReference>
<feature type="compositionally biased region" description="Low complexity" evidence="1">
    <location>
        <begin position="49"/>
        <end position="64"/>
    </location>
</feature>
<reference evidence="3" key="1">
    <citation type="submission" date="2020-07" db="EMBL/GenBank/DDBJ databases">
        <title>The High-quality genome of the commercially important snow crab, Chionoecetes opilio.</title>
        <authorList>
            <person name="Jeong J.-H."/>
            <person name="Ryu S."/>
        </authorList>
    </citation>
    <scope>NUCLEOTIDE SEQUENCE</scope>
    <source>
        <strain evidence="3">MADBK_172401_WGS</strain>
        <tissue evidence="3">Digestive gland</tissue>
    </source>
</reference>
<sequence>MITIKDKIIAERKKELASSSAKDKPDQTPEDDTTQPPTTDEEKAEEVDTPTVASGTTTGTTATTEEQGKAVAVLGEEKMECEDGEEASVASAAPETAGPEMVMVEGLTEVHRSYDRACVGFMKLGVDPDTLHALMRLCLRMTRVWENACLFASLGGVRTLLSLTEASGFWGFQNLAALLMRHVLEEPATLRYTMEKVGASLVSFYLLSFLLYLFPVIIQGGPEDTSS</sequence>